<evidence type="ECO:0000313" key="1">
    <source>
        <dbReference type="EMBL" id="OQN96276.1"/>
    </source>
</evidence>
<gene>
    <name evidence="1" type="ORF">B0A48_17838</name>
</gene>
<proteinExistence type="predicted"/>
<evidence type="ECO:0000313" key="2">
    <source>
        <dbReference type="Proteomes" id="UP000192596"/>
    </source>
</evidence>
<reference evidence="2" key="1">
    <citation type="submission" date="2017-03" db="EMBL/GenBank/DDBJ databases">
        <title>Genomes of endolithic fungi from Antarctica.</title>
        <authorList>
            <person name="Coleine C."/>
            <person name="Masonjones S."/>
            <person name="Stajich J.E."/>
        </authorList>
    </citation>
    <scope>NUCLEOTIDE SEQUENCE [LARGE SCALE GENOMIC DNA]</scope>
    <source>
        <strain evidence="2">CCFEE 5527</strain>
    </source>
</reference>
<dbReference type="SUPFAM" id="SSF52047">
    <property type="entry name" value="RNI-like"/>
    <property type="match status" value="1"/>
</dbReference>
<sequence length="482" mass="54384">MTINDLPPELLTPVFQLLGRDRREHISAYRLVSRTWNALSSPYLLTEIILSYRPRDVAKAKQLITHPHLGGYVTTAIYDASNVTTRHKEDMGDMAKDLPSLLCLAFRELPALRKLVFTDVRGVANNGETYDQLRTRVFGFDFYPDTLGEEIPKQAWSKLCDMLTQLADAGATLEHLSIGDNMFASDDPRDEGQLRSRPGVDIPSLFSVPRRCLDALSCTLRTLYLPLHFKKRLGGSVSRLQLHERDAAACPLLGLFENLEELTLDAGDSTNPMHLQDVNADRNAAEQYFLQVLTTMTPRRLETLQLRSWPLQIVDLAEIVQNNAKTLRYLHISNCVLAHDPYGPSEISTDSTPFACLEGVEITRLHVLAPERPSSSEDQAGRWLPTSLHDAEERLCQFGQPDLRPVEVLTTGRVYFGAQQDRVHEAAILGGRRNRIVRKKALGFEEWSAPGGWIDPEGSRVVDDLWAGRPHYWWEICSRHGL</sequence>
<dbReference type="AlphaFoldDB" id="A0A1V8SAV0"/>
<dbReference type="InParanoid" id="A0A1V8SAV0"/>
<dbReference type="OrthoDB" id="3648838at2759"/>
<dbReference type="Proteomes" id="UP000192596">
    <property type="component" value="Unassembled WGS sequence"/>
</dbReference>
<evidence type="ECO:0008006" key="3">
    <source>
        <dbReference type="Google" id="ProtNLM"/>
    </source>
</evidence>
<protein>
    <recommendedName>
        <fullName evidence="3">F-box domain-containing protein</fullName>
    </recommendedName>
</protein>
<dbReference type="InterPro" id="IPR036047">
    <property type="entry name" value="F-box-like_dom_sf"/>
</dbReference>
<name>A0A1V8SAV0_9PEZI</name>
<comment type="caution">
    <text evidence="1">The sequence shown here is derived from an EMBL/GenBank/DDBJ whole genome shotgun (WGS) entry which is preliminary data.</text>
</comment>
<dbReference type="STRING" id="1507870.A0A1V8SAV0"/>
<accession>A0A1V8SAV0</accession>
<organism evidence="1 2">
    <name type="scientific">Cryoendolithus antarcticus</name>
    <dbReference type="NCBI Taxonomy" id="1507870"/>
    <lineage>
        <taxon>Eukaryota</taxon>
        <taxon>Fungi</taxon>
        <taxon>Dikarya</taxon>
        <taxon>Ascomycota</taxon>
        <taxon>Pezizomycotina</taxon>
        <taxon>Dothideomycetes</taxon>
        <taxon>Dothideomycetidae</taxon>
        <taxon>Cladosporiales</taxon>
        <taxon>Cladosporiaceae</taxon>
        <taxon>Cryoendolithus</taxon>
    </lineage>
</organism>
<dbReference type="SUPFAM" id="SSF81383">
    <property type="entry name" value="F-box domain"/>
    <property type="match status" value="1"/>
</dbReference>
<dbReference type="InterPro" id="IPR032675">
    <property type="entry name" value="LRR_dom_sf"/>
</dbReference>
<dbReference type="Gene3D" id="3.80.10.10">
    <property type="entry name" value="Ribonuclease Inhibitor"/>
    <property type="match status" value="1"/>
</dbReference>
<dbReference type="EMBL" id="NAJO01000069">
    <property type="protein sequence ID" value="OQN96276.1"/>
    <property type="molecule type" value="Genomic_DNA"/>
</dbReference>
<keyword evidence="2" id="KW-1185">Reference proteome</keyword>